<comment type="similarity">
    <text evidence="2 7">Belongs to the cytochrome P450 family.</text>
</comment>
<dbReference type="GO" id="GO:0020037">
    <property type="term" value="F:heme binding"/>
    <property type="evidence" value="ECO:0007669"/>
    <property type="project" value="InterPro"/>
</dbReference>
<keyword evidence="7" id="KW-0503">Monooxygenase</keyword>
<evidence type="ECO:0000256" key="2">
    <source>
        <dbReference type="ARBA" id="ARBA00010617"/>
    </source>
</evidence>
<keyword evidence="5 6" id="KW-0408">Iron</keyword>
<protein>
    <recommendedName>
        <fullName evidence="10">Pisatin demethylase</fullName>
    </recommendedName>
</protein>
<comment type="caution">
    <text evidence="8">The sequence shown here is derived from an EMBL/GenBank/DDBJ whole genome shotgun (WGS) entry which is preliminary data.</text>
</comment>
<evidence type="ECO:0000256" key="4">
    <source>
        <dbReference type="ARBA" id="ARBA00023002"/>
    </source>
</evidence>
<proteinExistence type="inferred from homology"/>
<dbReference type="Pfam" id="PF00067">
    <property type="entry name" value="p450"/>
    <property type="match status" value="1"/>
</dbReference>
<keyword evidence="3 6" id="KW-0479">Metal-binding</keyword>
<dbReference type="PRINTS" id="PR00385">
    <property type="entry name" value="P450"/>
</dbReference>
<evidence type="ECO:0000256" key="6">
    <source>
        <dbReference type="PIRSR" id="PIRSR602403-1"/>
    </source>
</evidence>
<reference evidence="8 9" key="1">
    <citation type="submission" date="2017-03" db="EMBL/GenBank/DDBJ databases">
        <title>Genomes of endolithic fungi from Antarctica.</title>
        <authorList>
            <person name="Coleine C."/>
            <person name="Masonjones S."/>
            <person name="Stajich J.E."/>
        </authorList>
    </citation>
    <scope>NUCLEOTIDE SEQUENCE [LARGE SCALE GENOMIC DNA]</scope>
    <source>
        <strain evidence="8 9">CCFEE 6314</strain>
    </source>
</reference>
<evidence type="ECO:0000256" key="5">
    <source>
        <dbReference type="ARBA" id="ARBA00023004"/>
    </source>
</evidence>
<dbReference type="Proteomes" id="UP000288859">
    <property type="component" value="Unassembled WGS sequence"/>
</dbReference>
<evidence type="ECO:0000256" key="7">
    <source>
        <dbReference type="RuleBase" id="RU000461"/>
    </source>
</evidence>
<dbReference type="Gene3D" id="1.10.630.10">
    <property type="entry name" value="Cytochrome P450"/>
    <property type="match status" value="1"/>
</dbReference>
<dbReference type="GO" id="GO:0005506">
    <property type="term" value="F:iron ion binding"/>
    <property type="evidence" value="ECO:0007669"/>
    <property type="project" value="InterPro"/>
</dbReference>
<evidence type="ECO:0000256" key="3">
    <source>
        <dbReference type="ARBA" id="ARBA00022723"/>
    </source>
</evidence>
<dbReference type="InterPro" id="IPR036396">
    <property type="entry name" value="Cyt_P450_sf"/>
</dbReference>
<dbReference type="EMBL" id="NAJM01000009">
    <property type="protein sequence ID" value="RVX73152.1"/>
    <property type="molecule type" value="Genomic_DNA"/>
</dbReference>
<evidence type="ECO:0000313" key="8">
    <source>
        <dbReference type="EMBL" id="RVX73152.1"/>
    </source>
</evidence>
<comment type="cofactor">
    <cofactor evidence="1 6">
        <name>heme</name>
        <dbReference type="ChEBI" id="CHEBI:30413"/>
    </cofactor>
</comment>
<dbReference type="PRINTS" id="PR00465">
    <property type="entry name" value="EP450IV"/>
</dbReference>
<gene>
    <name evidence="8" type="ORF">B0A52_02279</name>
</gene>
<evidence type="ECO:0000313" key="9">
    <source>
        <dbReference type="Proteomes" id="UP000288859"/>
    </source>
</evidence>
<dbReference type="SUPFAM" id="SSF48264">
    <property type="entry name" value="Cytochrome P450"/>
    <property type="match status" value="1"/>
</dbReference>
<dbReference type="VEuPathDB" id="FungiDB:PV10_05367"/>
<dbReference type="InterPro" id="IPR050121">
    <property type="entry name" value="Cytochrome_P450_monoxygenase"/>
</dbReference>
<dbReference type="PROSITE" id="PS00086">
    <property type="entry name" value="CYTOCHROME_P450"/>
    <property type="match status" value="1"/>
</dbReference>
<name>A0A438NBK1_EXOME</name>
<sequence>MEQHRIHGKVIRVAPDMYTIDDLEAMKRIYGVASDMPKSDWYAVWSSNGRKGDNLFSMEDRHIHGQMRRKVASMYSMSTIKQYEPYVDKCNRVLMQQFEKLEAAGQAFDLQSWMQSYAFDVIGEITFSSSVGFMEAGAKDIDNIIKLLDSLNSFSTIIGIDRGLFPLLYAKFRIPSAGLLTWVAKLSQLRRQSIGKQAPGTIQDFHSKVDALKEKDPEGALLYNVDNTLIQNVAAGSDTTSITLTAILFHLANNPTIMKKLRSEIMTAITDGGISSPITFDESQRLPYLANVIKEGMRLHPAVGLPLWRVVQEPGLTLADKFFPPGTVVGINAWVAHYNSQVYGPDVHEFKPERWDPSITPAERLMQMERYYLPFGAGTRTCIGKNISILELAKVIPELLRRYEIELISREMKTQNRWFVKQRDVMVRIRKI</sequence>
<feature type="binding site" description="axial binding residue" evidence="6">
    <location>
        <position position="382"/>
    </location>
    <ligand>
        <name>heme</name>
        <dbReference type="ChEBI" id="CHEBI:30413"/>
    </ligand>
    <ligandPart>
        <name>Fe</name>
        <dbReference type="ChEBI" id="CHEBI:18248"/>
    </ligandPart>
</feature>
<dbReference type="InterPro" id="IPR001128">
    <property type="entry name" value="Cyt_P450"/>
</dbReference>
<keyword evidence="4 7" id="KW-0560">Oxidoreductase</keyword>
<dbReference type="GO" id="GO:0004497">
    <property type="term" value="F:monooxygenase activity"/>
    <property type="evidence" value="ECO:0007669"/>
    <property type="project" value="UniProtKB-KW"/>
</dbReference>
<organism evidence="8 9">
    <name type="scientific">Exophiala mesophila</name>
    <name type="common">Black yeast-like fungus</name>
    <dbReference type="NCBI Taxonomy" id="212818"/>
    <lineage>
        <taxon>Eukaryota</taxon>
        <taxon>Fungi</taxon>
        <taxon>Dikarya</taxon>
        <taxon>Ascomycota</taxon>
        <taxon>Pezizomycotina</taxon>
        <taxon>Eurotiomycetes</taxon>
        <taxon>Chaetothyriomycetidae</taxon>
        <taxon>Chaetothyriales</taxon>
        <taxon>Herpotrichiellaceae</taxon>
        <taxon>Exophiala</taxon>
    </lineage>
</organism>
<dbReference type="AlphaFoldDB" id="A0A438NBK1"/>
<dbReference type="InterPro" id="IPR002403">
    <property type="entry name" value="Cyt_P450_E_grp-IV"/>
</dbReference>
<dbReference type="GO" id="GO:0016705">
    <property type="term" value="F:oxidoreductase activity, acting on paired donors, with incorporation or reduction of molecular oxygen"/>
    <property type="evidence" value="ECO:0007669"/>
    <property type="project" value="InterPro"/>
</dbReference>
<keyword evidence="6 7" id="KW-0349">Heme</keyword>
<dbReference type="InterPro" id="IPR017972">
    <property type="entry name" value="Cyt_P450_CS"/>
</dbReference>
<dbReference type="CDD" id="cd11060">
    <property type="entry name" value="CYP57A1-like"/>
    <property type="match status" value="1"/>
</dbReference>
<dbReference type="PANTHER" id="PTHR24305:SF190">
    <property type="entry name" value="P450, PUTATIVE (EUROFUNG)-RELATED"/>
    <property type="match status" value="1"/>
</dbReference>
<dbReference type="OrthoDB" id="3934656at2759"/>
<dbReference type="PANTHER" id="PTHR24305">
    <property type="entry name" value="CYTOCHROME P450"/>
    <property type="match status" value="1"/>
</dbReference>
<accession>A0A438NBK1</accession>
<evidence type="ECO:0000256" key="1">
    <source>
        <dbReference type="ARBA" id="ARBA00001971"/>
    </source>
</evidence>
<evidence type="ECO:0008006" key="10">
    <source>
        <dbReference type="Google" id="ProtNLM"/>
    </source>
</evidence>